<reference evidence="2" key="1">
    <citation type="journal article" date="2009" name="PLoS Genet.">
        <title>Organised genome dynamics in the Escherichia coli species results in highly diverse adaptive paths.</title>
        <authorList>
            <person name="Touchon M."/>
            <person name="Hoede C."/>
            <person name="Tenaillon O."/>
            <person name="Barbe V."/>
            <person name="Baeriswyl S."/>
            <person name="Bidet P."/>
            <person name="Bingen E."/>
            <person name="Bonacorsi S."/>
            <person name="Bouchier C."/>
            <person name="Bouvet O."/>
            <person name="Calteau A."/>
            <person name="Chiapello H."/>
            <person name="Clermont O."/>
            <person name="Cruveiller S."/>
            <person name="Danchin A."/>
            <person name="Diard M."/>
            <person name="Dossat C."/>
            <person name="Karoui M.E."/>
            <person name="Frapy E."/>
            <person name="Garry L."/>
            <person name="Ghigo J.M."/>
            <person name="Gilles A.M."/>
            <person name="Johnson J."/>
            <person name="Le Bouguenec C."/>
            <person name="Lescat M."/>
            <person name="Mangenot S."/>
            <person name="Martinez-Jehanne V."/>
            <person name="Matic I."/>
            <person name="Nassif X."/>
            <person name="Oztas S."/>
            <person name="Petit M.A."/>
            <person name="Pichon C."/>
            <person name="Rouy Z."/>
            <person name="Ruf C.S."/>
            <person name="Schneider D."/>
            <person name="Tourret J."/>
            <person name="Vacherie B."/>
            <person name="Vallenet D."/>
            <person name="Medigue C."/>
            <person name="Rocha E.P.C."/>
            <person name="Denamur E."/>
        </authorList>
    </citation>
    <scope>NUCLEOTIDE SEQUENCE [LARGE SCALE GENOMIC DNA]</scope>
    <source>
        <strain evidence="2">ATCC 35469 / DSM 13698 / BCRC 15582 / CCUG 18766 / IAM 14443 / JCM 21226 / LMG 7866 / NBRC 102419 / NCTC 12128 / CDC 0568-73</strain>
    </source>
</reference>
<dbReference type="KEGG" id="efe:EFER_1680"/>
<dbReference type="HOGENOM" id="CLU_203799_1_0_6"/>
<keyword evidence="2" id="KW-1185">Reference proteome</keyword>
<evidence type="ECO:0000313" key="2">
    <source>
        <dbReference type="Proteomes" id="UP000000745"/>
    </source>
</evidence>
<dbReference type="AlphaFoldDB" id="B7LS04"/>
<dbReference type="Proteomes" id="UP000000745">
    <property type="component" value="Chromosome"/>
</dbReference>
<proteinExistence type="predicted"/>
<evidence type="ECO:0000313" key="1">
    <source>
        <dbReference type="EMBL" id="CAQ89196.1"/>
    </source>
</evidence>
<dbReference type="EMBL" id="CU928158">
    <property type="protein sequence ID" value="CAQ89196.1"/>
    <property type="molecule type" value="Genomic_DNA"/>
</dbReference>
<name>B7LS04_ESCF3</name>
<accession>B7LS04</accession>
<protein>
    <submittedName>
        <fullName evidence="1">Uncharacterized protein</fullName>
    </submittedName>
</protein>
<gene>
    <name evidence="1" type="ordered locus">EFER_1680</name>
</gene>
<organism evidence="1 2">
    <name type="scientific">Escherichia fergusonii (strain ATCC 35469 / DSM 13698 / CCUG 18766 / IAM 14443 / JCM 21226 / LMG 7866 / NBRC 102419 / NCTC 12128 / CDC 0568-73)</name>
    <dbReference type="NCBI Taxonomy" id="585054"/>
    <lineage>
        <taxon>Bacteria</taxon>
        <taxon>Pseudomonadati</taxon>
        <taxon>Pseudomonadota</taxon>
        <taxon>Gammaproteobacteria</taxon>
        <taxon>Enterobacterales</taxon>
        <taxon>Enterobacteriaceae</taxon>
        <taxon>Escherichia</taxon>
    </lineage>
</organism>
<sequence length="56" mass="6491">MMVTQEQQQITPLVKTCDSSEYIPNGMVTCIPESWELTPQQRAFIEMCDEDELPKQ</sequence>